<keyword evidence="4" id="KW-1185">Reference proteome</keyword>
<dbReference type="EMBL" id="SEWF01000008">
    <property type="protein sequence ID" value="RYU96341.1"/>
    <property type="molecule type" value="Genomic_DNA"/>
</dbReference>
<keyword evidence="2" id="KW-0812">Transmembrane</keyword>
<protein>
    <submittedName>
        <fullName evidence="3">Uncharacterized protein</fullName>
    </submittedName>
</protein>
<comment type="caution">
    <text evidence="3">The sequence shown here is derived from an EMBL/GenBank/DDBJ whole genome shotgun (WGS) entry which is preliminary data.</text>
</comment>
<evidence type="ECO:0000256" key="1">
    <source>
        <dbReference type="SAM" id="Coils"/>
    </source>
</evidence>
<dbReference type="OrthoDB" id="1157971at2"/>
<feature type="coiled-coil region" evidence="1">
    <location>
        <begin position="192"/>
        <end position="219"/>
    </location>
</feature>
<evidence type="ECO:0000256" key="2">
    <source>
        <dbReference type="SAM" id="Phobius"/>
    </source>
</evidence>
<keyword evidence="2" id="KW-0472">Membrane</keyword>
<accession>A0A4Q5M249</accession>
<proteinExistence type="predicted"/>
<keyword evidence="1" id="KW-0175">Coiled coil</keyword>
<gene>
    <name evidence="3" type="ORF">EWM59_07460</name>
</gene>
<reference evidence="3 4" key="1">
    <citation type="submission" date="2019-02" db="EMBL/GenBank/DDBJ databases">
        <title>Bacterial novel species Emticicia sp. 17J42-9 isolated from soil.</title>
        <authorList>
            <person name="Jung H.-Y."/>
        </authorList>
    </citation>
    <scope>NUCLEOTIDE SEQUENCE [LARGE SCALE GENOMIC DNA]</scope>
    <source>
        <strain evidence="3 4">17J42-9</strain>
    </source>
</reference>
<evidence type="ECO:0000313" key="4">
    <source>
        <dbReference type="Proteomes" id="UP000293162"/>
    </source>
</evidence>
<sequence>MEMQETKPKSFWERPEGKTGTLFAAGLLLGGGYLLYKALPYLITLASNTLYLAGLLIVLAAVIYMILDPKMRNLIFYIYKSIMRWLTGLFVQLDPIGILKTYIDELRNNLAKMNQQISTLKGQMYNLKTIIETNKKQIQNDLNLASKAKETDKQAMMVLKARKAGRLQESNVKLEDLYKKMEILYRVLGKMYENSEVMLEDIKDQVSVKEQERKAIRASHSAMRSAMNILNGNKDQRQMFDMAMESIADDVSQKVGEMERFMEMSSNFMDSIDLQNGVFEEEGLKMLEKWEEEGVSLLLGNDKKALIAGKPIPTTKPSGNQYDKLFE</sequence>
<dbReference type="Proteomes" id="UP000293162">
    <property type="component" value="Unassembled WGS sequence"/>
</dbReference>
<evidence type="ECO:0000313" key="3">
    <source>
        <dbReference type="EMBL" id="RYU96341.1"/>
    </source>
</evidence>
<feature type="transmembrane region" description="Helical" evidence="2">
    <location>
        <begin position="21"/>
        <end position="43"/>
    </location>
</feature>
<name>A0A4Q5M249_9BACT</name>
<keyword evidence="2" id="KW-1133">Transmembrane helix</keyword>
<feature type="coiled-coil region" evidence="1">
    <location>
        <begin position="96"/>
        <end position="123"/>
    </location>
</feature>
<dbReference type="RefSeq" id="WP_130020322.1">
    <property type="nucleotide sequence ID" value="NZ_SEWF01000008.1"/>
</dbReference>
<feature type="transmembrane region" description="Helical" evidence="2">
    <location>
        <begin position="49"/>
        <end position="67"/>
    </location>
</feature>
<dbReference type="AlphaFoldDB" id="A0A4Q5M249"/>
<organism evidence="3 4">
    <name type="scientific">Emticicia agri</name>
    <dbReference type="NCBI Taxonomy" id="2492393"/>
    <lineage>
        <taxon>Bacteria</taxon>
        <taxon>Pseudomonadati</taxon>
        <taxon>Bacteroidota</taxon>
        <taxon>Cytophagia</taxon>
        <taxon>Cytophagales</taxon>
        <taxon>Leadbetterellaceae</taxon>
        <taxon>Emticicia</taxon>
    </lineage>
</organism>